<dbReference type="SUPFAM" id="SSF53756">
    <property type="entry name" value="UDP-Glycosyltransferase/glycogen phosphorylase"/>
    <property type="match status" value="1"/>
</dbReference>
<sequence>MRILLATFWIIPHVGGVWNYMGQLKKKLELLGHEVDILGFGEGNKYVYIVNEHRKVKRSKLIPLVEKKQGKKPYPENYADPVVKYCEVESRVFELAAAYLGLDKYEVIHTQDVLSTVCLKRVKPSGTALVATLHGCVSHEMRHQIMNSPTFEMAKAYFDQLEYIGATSAKYTIVANQWLKNILMDEFKVPDKKLKILHYGYDVETFLSQMIDKSAIQLQRPIVRPANKKVILYTGRLVELKGVHHLLSALSQLKEIRKDWVCWIVGEGEKYAELKVQSEVLELTDYVFFYEKRDDIPRILARSDIFVLPSLLENQSLSVIEAQIAGKPVIVSDAGGLPEMVEHGVTGIISPAGDVEKLCYNLDILLGDKAYRKELGANAKKWGMAYWSLDEGVRNVVKVYESSLSQKRKIEKNSPST</sequence>
<dbReference type="Gene3D" id="3.40.50.2000">
    <property type="entry name" value="Glycogen Phosphorylase B"/>
    <property type="match status" value="2"/>
</dbReference>
<feature type="domain" description="Glycosyltransferase subfamily 4-like N-terminal" evidence="2">
    <location>
        <begin position="14"/>
        <end position="204"/>
    </location>
</feature>
<accession>A0A6B8RHF8</accession>
<dbReference type="KEGG" id="ppsc:EHS13_11720"/>
<dbReference type="InterPro" id="IPR050194">
    <property type="entry name" value="Glycosyltransferase_grp1"/>
</dbReference>
<dbReference type="CDD" id="cd03801">
    <property type="entry name" value="GT4_PimA-like"/>
    <property type="match status" value="1"/>
</dbReference>
<keyword evidence="3" id="KW-0808">Transferase</keyword>
<keyword evidence="4" id="KW-1185">Reference proteome</keyword>
<dbReference type="AlphaFoldDB" id="A0A6B8RHF8"/>
<evidence type="ECO:0000313" key="3">
    <source>
        <dbReference type="EMBL" id="QGQ95499.1"/>
    </source>
</evidence>
<dbReference type="InterPro" id="IPR028098">
    <property type="entry name" value="Glyco_trans_4-like_N"/>
</dbReference>
<evidence type="ECO:0000313" key="4">
    <source>
        <dbReference type="Proteomes" id="UP000426246"/>
    </source>
</evidence>
<dbReference type="GO" id="GO:0016757">
    <property type="term" value="F:glycosyltransferase activity"/>
    <property type="evidence" value="ECO:0007669"/>
    <property type="project" value="InterPro"/>
</dbReference>
<evidence type="ECO:0000259" key="2">
    <source>
        <dbReference type="Pfam" id="PF13439"/>
    </source>
</evidence>
<feature type="domain" description="Glycosyl transferase family 1" evidence="1">
    <location>
        <begin position="222"/>
        <end position="382"/>
    </location>
</feature>
<organism evidence="3 4">
    <name type="scientific">Paenibacillus psychroresistens</name>
    <dbReference type="NCBI Taxonomy" id="1778678"/>
    <lineage>
        <taxon>Bacteria</taxon>
        <taxon>Bacillati</taxon>
        <taxon>Bacillota</taxon>
        <taxon>Bacilli</taxon>
        <taxon>Bacillales</taxon>
        <taxon>Paenibacillaceae</taxon>
        <taxon>Paenibacillus</taxon>
    </lineage>
</organism>
<dbReference type="OrthoDB" id="9815550at2"/>
<reference evidence="4" key="1">
    <citation type="submission" date="2018-11" db="EMBL/GenBank/DDBJ databases">
        <title>Complete genome sequence of Paenibacillus sp. ML311-T8.</title>
        <authorList>
            <person name="Nam Y.-D."/>
            <person name="Kang J."/>
            <person name="Chung W.-H."/>
            <person name="Park Y.S."/>
        </authorList>
    </citation>
    <scope>NUCLEOTIDE SEQUENCE [LARGE SCALE GENOMIC DNA]</scope>
    <source>
        <strain evidence="4">ML311-T8</strain>
    </source>
</reference>
<dbReference type="PANTHER" id="PTHR45947">
    <property type="entry name" value="SULFOQUINOVOSYL TRANSFERASE SQD2"/>
    <property type="match status" value="1"/>
</dbReference>
<evidence type="ECO:0000259" key="1">
    <source>
        <dbReference type="Pfam" id="PF00534"/>
    </source>
</evidence>
<dbReference type="Pfam" id="PF00534">
    <property type="entry name" value="Glycos_transf_1"/>
    <property type="match status" value="1"/>
</dbReference>
<dbReference type="EMBL" id="CP034235">
    <property type="protein sequence ID" value="QGQ95499.1"/>
    <property type="molecule type" value="Genomic_DNA"/>
</dbReference>
<gene>
    <name evidence="3" type="ORF">EHS13_11720</name>
</gene>
<dbReference type="Proteomes" id="UP000426246">
    <property type="component" value="Chromosome"/>
</dbReference>
<name>A0A6B8RHF8_9BACL</name>
<proteinExistence type="predicted"/>
<dbReference type="RefSeq" id="WP_155700536.1">
    <property type="nucleotide sequence ID" value="NZ_CP034235.1"/>
</dbReference>
<dbReference type="Pfam" id="PF13439">
    <property type="entry name" value="Glyco_transf_4"/>
    <property type="match status" value="1"/>
</dbReference>
<dbReference type="PANTHER" id="PTHR45947:SF3">
    <property type="entry name" value="SULFOQUINOVOSYL TRANSFERASE SQD2"/>
    <property type="match status" value="1"/>
</dbReference>
<protein>
    <submittedName>
        <fullName evidence="3">Glycosyltransferase family 1 protein</fullName>
    </submittedName>
</protein>
<dbReference type="InterPro" id="IPR001296">
    <property type="entry name" value="Glyco_trans_1"/>
</dbReference>